<dbReference type="GO" id="GO:0006310">
    <property type="term" value="P:DNA recombination"/>
    <property type="evidence" value="ECO:0007669"/>
    <property type="project" value="UniProtKB-UniRule"/>
</dbReference>
<dbReference type="InterPro" id="IPR012340">
    <property type="entry name" value="NA-bd_OB-fold"/>
</dbReference>
<dbReference type="Gene3D" id="2.40.50.140">
    <property type="entry name" value="Nucleic acid-binding proteins"/>
    <property type="match status" value="1"/>
</dbReference>
<dbReference type="NCBIfam" id="TIGR00613">
    <property type="entry name" value="reco"/>
    <property type="match status" value="1"/>
</dbReference>
<dbReference type="GO" id="GO:0006302">
    <property type="term" value="P:double-strand break repair"/>
    <property type="evidence" value="ECO:0007669"/>
    <property type="project" value="TreeGrafter"/>
</dbReference>
<feature type="domain" description="DNA replication/recombination mediator RecO N-terminal" evidence="9">
    <location>
        <begin position="1"/>
        <end position="79"/>
    </location>
</feature>
<keyword evidence="11" id="KW-1185">Reference proteome</keyword>
<protein>
    <recommendedName>
        <fullName evidence="3 8">DNA repair protein RecO</fullName>
    </recommendedName>
    <alternativeName>
        <fullName evidence="7 8">Recombination protein O</fullName>
    </alternativeName>
</protein>
<dbReference type="SUPFAM" id="SSF57863">
    <property type="entry name" value="ArfGap/RecO-like zinc finger"/>
    <property type="match status" value="1"/>
</dbReference>
<dbReference type="PANTHER" id="PTHR33991:SF1">
    <property type="entry name" value="DNA REPAIR PROTEIN RECO"/>
    <property type="match status" value="1"/>
</dbReference>
<dbReference type="AlphaFoldDB" id="A0A6L9SNU6"/>
<proteinExistence type="inferred from homology"/>
<comment type="function">
    <text evidence="1 8">Involved in DNA repair and RecF pathway recombination.</text>
</comment>
<evidence type="ECO:0000313" key="11">
    <source>
        <dbReference type="Proteomes" id="UP000483293"/>
    </source>
</evidence>
<evidence type="ECO:0000313" key="10">
    <source>
        <dbReference type="EMBL" id="NEG54207.1"/>
    </source>
</evidence>
<dbReference type="Gene3D" id="1.20.1440.120">
    <property type="entry name" value="Recombination protein O, C-terminal domain"/>
    <property type="match status" value="1"/>
</dbReference>
<name>A0A6L9SNU6_9BIFI</name>
<dbReference type="Pfam" id="PF02565">
    <property type="entry name" value="RecO_C"/>
    <property type="match status" value="1"/>
</dbReference>
<dbReference type="SUPFAM" id="SSF50249">
    <property type="entry name" value="Nucleic acid-binding proteins"/>
    <property type="match status" value="1"/>
</dbReference>
<evidence type="ECO:0000256" key="2">
    <source>
        <dbReference type="ARBA" id="ARBA00007452"/>
    </source>
</evidence>
<dbReference type="InterPro" id="IPR042242">
    <property type="entry name" value="RecO_C"/>
</dbReference>
<evidence type="ECO:0000259" key="9">
    <source>
        <dbReference type="Pfam" id="PF11967"/>
    </source>
</evidence>
<evidence type="ECO:0000256" key="8">
    <source>
        <dbReference type="HAMAP-Rule" id="MF_00201"/>
    </source>
</evidence>
<dbReference type="Proteomes" id="UP000483293">
    <property type="component" value="Unassembled WGS sequence"/>
</dbReference>
<dbReference type="RefSeq" id="WP_163195903.1">
    <property type="nucleotide sequence ID" value="NZ_WHZV01000001.1"/>
</dbReference>
<evidence type="ECO:0000256" key="3">
    <source>
        <dbReference type="ARBA" id="ARBA00021310"/>
    </source>
</evidence>
<evidence type="ECO:0000256" key="5">
    <source>
        <dbReference type="ARBA" id="ARBA00023172"/>
    </source>
</evidence>
<keyword evidence="5 8" id="KW-0233">DNA recombination</keyword>
<sequence length="275" mass="30161">MPLYRDEGVVLRTAKLGEADRIITMLTRGHGKIRAVAKGVRRTKSRFGARLEPFMRADLLIATGRSLDVVSQAESVAAYAEPICADYDAYTAANVIVETADKIVGAEEERVAGQYRLLIGALNALARHAHAPEHISASYVMRALALAGWTPRLHSCVVCGKRRFTDGFTEEIAARPMVGATVATAMETQSPQRFTDGFTNGAYLSVPAGGLMCAKDHTPEARRVTPLVLAQLEALTDGDWTELDGRELAPETSRLVEDWAEYYLERPLRSMRLLD</sequence>
<dbReference type="Pfam" id="PF11967">
    <property type="entry name" value="RecO_N"/>
    <property type="match status" value="1"/>
</dbReference>
<comment type="caution">
    <text evidence="10">The sequence shown here is derived from an EMBL/GenBank/DDBJ whole genome shotgun (WGS) entry which is preliminary data.</text>
</comment>
<gene>
    <name evidence="8 10" type="primary">recO</name>
    <name evidence="10" type="ORF">GFD21_00105</name>
</gene>
<reference evidence="10 11" key="1">
    <citation type="submission" date="2019-10" db="EMBL/GenBank/DDBJ databases">
        <title>Bifidobacterium from non-human primates.</title>
        <authorList>
            <person name="Modesto M."/>
        </authorList>
    </citation>
    <scope>NUCLEOTIDE SEQUENCE [LARGE SCALE GENOMIC DNA]</scope>
    <source>
        <strain evidence="10 11">SMA15</strain>
    </source>
</reference>
<dbReference type="GO" id="GO:0043590">
    <property type="term" value="C:bacterial nucleoid"/>
    <property type="evidence" value="ECO:0007669"/>
    <property type="project" value="TreeGrafter"/>
</dbReference>
<dbReference type="InterPro" id="IPR003717">
    <property type="entry name" value="RecO"/>
</dbReference>
<keyword evidence="6 8" id="KW-0234">DNA repair</keyword>
<evidence type="ECO:0000256" key="7">
    <source>
        <dbReference type="ARBA" id="ARBA00033409"/>
    </source>
</evidence>
<organism evidence="10 11">
    <name type="scientific">Bifidobacterium platyrrhinorum</name>
    <dbReference type="NCBI Taxonomy" id="2661628"/>
    <lineage>
        <taxon>Bacteria</taxon>
        <taxon>Bacillati</taxon>
        <taxon>Actinomycetota</taxon>
        <taxon>Actinomycetes</taxon>
        <taxon>Bifidobacteriales</taxon>
        <taxon>Bifidobacteriaceae</taxon>
        <taxon>Bifidobacterium</taxon>
    </lineage>
</organism>
<dbReference type="InterPro" id="IPR022572">
    <property type="entry name" value="DNA_rep/recomb_RecO_N"/>
</dbReference>
<accession>A0A6L9SNU6</accession>
<dbReference type="HAMAP" id="MF_00201">
    <property type="entry name" value="RecO"/>
    <property type="match status" value="1"/>
</dbReference>
<comment type="similarity">
    <text evidence="2 8">Belongs to the RecO family.</text>
</comment>
<evidence type="ECO:0000256" key="1">
    <source>
        <dbReference type="ARBA" id="ARBA00003065"/>
    </source>
</evidence>
<dbReference type="InterPro" id="IPR037278">
    <property type="entry name" value="ARFGAP/RecO"/>
</dbReference>
<dbReference type="PANTHER" id="PTHR33991">
    <property type="entry name" value="DNA REPAIR PROTEIN RECO"/>
    <property type="match status" value="1"/>
</dbReference>
<evidence type="ECO:0000256" key="6">
    <source>
        <dbReference type="ARBA" id="ARBA00023204"/>
    </source>
</evidence>
<keyword evidence="4 8" id="KW-0227">DNA damage</keyword>
<evidence type="ECO:0000256" key="4">
    <source>
        <dbReference type="ARBA" id="ARBA00022763"/>
    </source>
</evidence>
<dbReference type="EMBL" id="WHZV01000001">
    <property type="protein sequence ID" value="NEG54207.1"/>
    <property type="molecule type" value="Genomic_DNA"/>
</dbReference>